<gene>
    <name evidence="1" type="ORF">A3A71_02930</name>
</gene>
<evidence type="ECO:0000313" key="1">
    <source>
        <dbReference type="EMBL" id="OGD64973.1"/>
    </source>
</evidence>
<reference evidence="1 2" key="1">
    <citation type="journal article" date="2016" name="Nat. Commun.">
        <title>Thousands of microbial genomes shed light on interconnected biogeochemical processes in an aquifer system.</title>
        <authorList>
            <person name="Anantharaman K."/>
            <person name="Brown C.T."/>
            <person name="Hug L.A."/>
            <person name="Sharon I."/>
            <person name="Castelle C.J."/>
            <person name="Probst A.J."/>
            <person name="Thomas B.C."/>
            <person name="Singh A."/>
            <person name="Wilkins M.J."/>
            <person name="Karaoz U."/>
            <person name="Brodie E.L."/>
            <person name="Williams K.H."/>
            <person name="Hubbard S.S."/>
            <person name="Banfield J.F."/>
        </authorList>
    </citation>
    <scope>NUCLEOTIDE SEQUENCE [LARGE SCALE GENOMIC DNA]</scope>
</reference>
<dbReference type="STRING" id="1797471.A3A71_02930"/>
<dbReference type="Proteomes" id="UP000177481">
    <property type="component" value="Unassembled WGS sequence"/>
</dbReference>
<dbReference type="AlphaFoldDB" id="A0A1F5EC77"/>
<organism evidence="1 2">
    <name type="scientific">Candidatus Berkelbacteria bacterium RIFCSPLOWO2_01_FULL_50_28</name>
    <dbReference type="NCBI Taxonomy" id="1797471"/>
    <lineage>
        <taxon>Bacteria</taxon>
        <taxon>Candidatus Berkelbacteria</taxon>
    </lineage>
</organism>
<protein>
    <submittedName>
        <fullName evidence="1">Uncharacterized protein</fullName>
    </submittedName>
</protein>
<evidence type="ECO:0000313" key="2">
    <source>
        <dbReference type="Proteomes" id="UP000177481"/>
    </source>
</evidence>
<dbReference type="EMBL" id="MEZX01000002">
    <property type="protein sequence ID" value="OGD64973.1"/>
    <property type="molecule type" value="Genomic_DNA"/>
</dbReference>
<comment type="caution">
    <text evidence="1">The sequence shown here is derived from an EMBL/GenBank/DDBJ whole genome shotgun (WGS) entry which is preliminary data.</text>
</comment>
<proteinExistence type="predicted"/>
<sequence>MRSLQDEIRQAQQELTCPICGRTFELRDIHLRSFGKSNSFEISVTCSRGHFPVILLVPITLKEASRVGKITKAEMKQVFSEIDDLTDSLQQNTK</sequence>
<name>A0A1F5EC77_9BACT</name>
<accession>A0A1F5EC77</accession>